<name>A0A844B0P6_9BURK</name>
<evidence type="ECO:0000313" key="2">
    <source>
        <dbReference type="Proteomes" id="UP000487350"/>
    </source>
</evidence>
<organism evidence="1 2">
    <name type="scientific">Caenimonas koreensis DSM 17982</name>
    <dbReference type="NCBI Taxonomy" id="1121255"/>
    <lineage>
        <taxon>Bacteria</taxon>
        <taxon>Pseudomonadati</taxon>
        <taxon>Pseudomonadota</taxon>
        <taxon>Betaproteobacteria</taxon>
        <taxon>Burkholderiales</taxon>
        <taxon>Comamonadaceae</taxon>
        <taxon>Caenimonas</taxon>
    </lineage>
</organism>
<dbReference type="Proteomes" id="UP000487350">
    <property type="component" value="Unassembled WGS sequence"/>
</dbReference>
<dbReference type="PANTHER" id="PTHR36439">
    <property type="entry name" value="BLL4334 PROTEIN"/>
    <property type="match status" value="1"/>
</dbReference>
<gene>
    <name evidence="1" type="ORF">GHT07_05360</name>
</gene>
<dbReference type="SUPFAM" id="SSF160379">
    <property type="entry name" value="SP0830-like"/>
    <property type="match status" value="1"/>
</dbReference>
<dbReference type="RefSeq" id="WP_153584043.1">
    <property type="nucleotide sequence ID" value="NZ_WJBU01000005.1"/>
</dbReference>
<keyword evidence="2" id="KW-1185">Reference proteome</keyword>
<dbReference type="Gene3D" id="3.30.70.1280">
    <property type="entry name" value="SP0830-like domains"/>
    <property type="match status" value="1"/>
</dbReference>
<proteinExistence type="predicted"/>
<evidence type="ECO:0000313" key="1">
    <source>
        <dbReference type="EMBL" id="MRD46693.1"/>
    </source>
</evidence>
<dbReference type="PANTHER" id="PTHR36439:SF1">
    <property type="entry name" value="DUF1697 DOMAIN-CONTAINING PROTEIN"/>
    <property type="match status" value="1"/>
</dbReference>
<sequence>MPRYVAFLRGVSPLNLKMPELKACLEDAGFTQVKTLLSSGNAVFDARATTEAALEKKCEAAMHKSFGKAFHTIVRAQAELATLVESDPFAKFKLPDAAKRVVTFMRVAPAAKPKLPVELDGAQLLALQGRELLTAYVASDKGPVFMTLIEKNFGKDVTTRTWDTLKKCSVA</sequence>
<reference evidence="1 2" key="1">
    <citation type="submission" date="2019-11" db="EMBL/GenBank/DDBJ databases">
        <title>Caenimonas koreensis gen. nov., sp. nov., isolated from activated sludge.</title>
        <authorList>
            <person name="Seung H.R."/>
        </authorList>
    </citation>
    <scope>NUCLEOTIDE SEQUENCE [LARGE SCALE GENOMIC DNA]</scope>
    <source>
        <strain evidence="1 2">EMB320</strain>
    </source>
</reference>
<dbReference type="OrthoDB" id="9806494at2"/>
<dbReference type="Pfam" id="PF08002">
    <property type="entry name" value="DUF1697"/>
    <property type="match status" value="1"/>
</dbReference>
<dbReference type="AlphaFoldDB" id="A0A844B0P6"/>
<dbReference type="InterPro" id="IPR012545">
    <property type="entry name" value="DUF1697"/>
</dbReference>
<accession>A0A844B0P6</accession>
<protein>
    <submittedName>
        <fullName evidence="1">DUF1697 domain-containing protein</fullName>
    </submittedName>
</protein>
<dbReference type="PIRSF" id="PIRSF008502">
    <property type="entry name" value="UCP008502"/>
    <property type="match status" value="1"/>
</dbReference>
<dbReference type="EMBL" id="WJBU01000005">
    <property type="protein sequence ID" value="MRD46693.1"/>
    <property type="molecule type" value="Genomic_DNA"/>
</dbReference>
<comment type="caution">
    <text evidence="1">The sequence shown here is derived from an EMBL/GenBank/DDBJ whole genome shotgun (WGS) entry which is preliminary data.</text>
</comment>